<organism evidence="1 2">
    <name type="scientific">Candidatus Collierbacteria bacterium CG09_land_8_20_14_0_10_46_12</name>
    <dbReference type="NCBI Taxonomy" id="1974533"/>
    <lineage>
        <taxon>Bacteria</taxon>
        <taxon>Candidatus Collieribacteriota</taxon>
    </lineage>
</organism>
<dbReference type="EMBL" id="PEYY01000072">
    <property type="protein sequence ID" value="PIS18006.1"/>
    <property type="molecule type" value="Genomic_DNA"/>
</dbReference>
<name>A0A2H0WZC9_9BACT</name>
<accession>A0A2H0WZC9</accession>
<dbReference type="Proteomes" id="UP000229574">
    <property type="component" value="Unassembled WGS sequence"/>
</dbReference>
<comment type="caution">
    <text evidence="1">The sequence shown here is derived from an EMBL/GenBank/DDBJ whole genome shotgun (WGS) entry which is preliminary data.</text>
</comment>
<reference evidence="2" key="1">
    <citation type="submission" date="2017-09" db="EMBL/GenBank/DDBJ databases">
        <title>Depth-based differentiation of microbial function through sediment-hosted aquifers and enrichment of novel symbionts in the deep terrestrial subsurface.</title>
        <authorList>
            <person name="Probst A.J."/>
            <person name="Ladd B."/>
            <person name="Jarett J.K."/>
            <person name="Geller-Mcgrath D.E."/>
            <person name="Sieber C.M.K."/>
            <person name="Emerson J.B."/>
            <person name="Anantharaman K."/>
            <person name="Thomas B.C."/>
            <person name="Malmstrom R."/>
            <person name="Stieglmeier M."/>
            <person name="Klingl A."/>
            <person name="Woyke T."/>
            <person name="Ryan C.M."/>
            <person name="Banfield J.F."/>
        </authorList>
    </citation>
    <scope>NUCLEOTIDE SEQUENCE [LARGE SCALE GENOMIC DNA]</scope>
</reference>
<evidence type="ECO:0000313" key="2">
    <source>
        <dbReference type="Proteomes" id="UP000229574"/>
    </source>
</evidence>
<dbReference type="AlphaFoldDB" id="A0A2H0WZC9"/>
<evidence type="ECO:0000313" key="1">
    <source>
        <dbReference type="EMBL" id="PIS18006.1"/>
    </source>
</evidence>
<sequence length="88" mass="9684">MQPNDLQKQLTHLMEQVRQDDSLGEELQNNLTDLITAASADPTPGNLEALAIVFQKLADANKYMAAMTTIQNIQLNDDVVEESPATTQ</sequence>
<protein>
    <submittedName>
        <fullName evidence="1">Uncharacterized protein</fullName>
    </submittedName>
</protein>
<gene>
    <name evidence="1" type="ORF">COT54_01645</name>
</gene>
<proteinExistence type="predicted"/>